<organism evidence="1 2">
    <name type="scientific">Rhizobium redzepovicii</name>
    <dbReference type="NCBI Taxonomy" id="2867518"/>
    <lineage>
        <taxon>Bacteria</taxon>
        <taxon>Pseudomonadati</taxon>
        <taxon>Pseudomonadota</taxon>
        <taxon>Alphaproteobacteria</taxon>
        <taxon>Hyphomicrobiales</taxon>
        <taxon>Rhizobiaceae</taxon>
        <taxon>Rhizobium/Agrobacterium group</taxon>
        <taxon>Rhizobium</taxon>
    </lineage>
</organism>
<gene>
    <name evidence="1" type="ORF">RJJ37_05140</name>
</gene>
<keyword evidence="2" id="KW-1185">Reference proteome</keyword>
<name>A0AAW8NVV5_9HYPH</name>
<protein>
    <recommendedName>
        <fullName evidence="3">Phasin domain-containing protein</fullName>
    </recommendedName>
</protein>
<comment type="caution">
    <text evidence="1">The sequence shown here is derived from an EMBL/GenBank/DDBJ whole genome shotgun (WGS) entry which is preliminary data.</text>
</comment>
<dbReference type="AlphaFoldDB" id="A0AAW8NVV5"/>
<evidence type="ECO:0000313" key="1">
    <source>
        <dbReference type="EMBL" id="MDR9759023.1"/>
    </source>
</evidence>
<dbReference type="Proteomes" id="UP001269402">
    <property type="component" value="Unassembled WGS sequence"/>
</dbReference>
<evidence type="ECO:0008006" key="3">
    <source>
        <dbReference type="Google" id="ProtNLM"/>
    </source>
</evidence>
<accession>A0AAW8NVV5</accession>
<reference evidence="2" key="1">
    <citation type="submission" date="2023-07" db="EMBL/GenBank/DDBJ databases">
        <title>Genomic characterization of faba bean (Vicia faba) microsymbionts in Mexican soils.</title>
        <authorList>
            <person name="Rivera Orduna F.N."/>
            <person name="Guevara-Luna J."/>
            <person name="Yan J."/>
            <person name="Arroyo-Herrera I."/>
            <person name="Li Y."/>
            <person name="Vasquez-Murrieta M.S."/>
            <person name="Wang E.T."/>
        </authorList>
    </citation>
    <scope>NUCLEOTIDE SEQUENCE [LARGE SCALE GENOMIC DNA]</scope>
    <source>
        <strain evidence="2">CH6</strain>
    </source>
</reference>
<dbReference type="EMBL" id="JAVLSH010000002">
    <property type="protein sequence ID" value="MDR9759023.1"/>
    <property type="molecule type" value="Genomic_DNA"/>
</dbReference>
<evidence type="ECO:0000313" key="2">
    <source>
        <dbReference type="Proteomes" id="UP001269402"/>
    </source>
</evidence>
<sequence>MILEHFGNSSFDPPSGNESFAKLCTQLQLESIAAALRCQSEAMMFATCWGKSWMSFLGDLAKSVDHNDALEVTSDYVQNTIGEVAEEAATLAVIGSRFGSRMAEAMQGFAKDHSEKLAVRALS</sequence>
<dbReference type="RefSeq" id="WP_097628295.1">
    <property type="nucleotide sequence ID" value="NZ_JAILYG010000001.1"/>
</dbReference>
<proteinExistence type="predicted"/>